<accession>A0A7T8KFB4</accession>
<reference evidence="2" key="1">
    <citation type="submission" date="2021-01" db="EMBL/GenBank/DDBJ databases">
        <title>Caligus Genome Assembly.</title>
        <authorList>
            <person name="Gallardo-Escarate C."/>
        </authorList>
    </citation>
    <scope>NUCLEOTIDE SEQUENCE [LARGE SCALE GENOMIC DNA]</scope>
</reference>
<proteinExistence type="predicted"/>
<evidence type="ECO:0000313" key="2">
    <source>
        <dbReference type="Proteomes" id="UP000595437"/>
    </source>
</evidence>
<evidence type="ECO:0000313" key="1">
    <source>
        <dbReference type="EMBL" id="QQP54791.1"/>
    </source>
</evidence>
<organism evidence="1 2">
    <name type="scientific">Caligus rogercresseyi</name>
    <name type="common">Sea louse</name>
    <dbReference type="NCBI Taxonomy" id="217165"/>
    <lineage>
        <taxon>Eukaryota</taxon>
        <taxon>Metazoa</taxon>
        <taxon>Ecdysozoa</taxon>
        <taxon>Arthropoda</taxon>
        <taxon>Crustacea</taxon>
        <taxon>Multicrustacea</taxon>
        <taxon>Hexanauplia</taxon>
        <taxon>Copepoda</taxon>
        <taxon>Siphonostomatoida</taxon>
        <taxon>Caligidae</taxon>
        <taxon>Caligus</taxon>
    </lineage>
</organism>
<gene>
    <name evidence="1" type="ORF">FKW44_007735</name>
</gene>
<name>A0A7T8KFB4_CALRO</name>
<keyword evidence="2" id="KW-1185">Reference proteome</keyword>
<dbReference type="Proteomes" id="UP000595437">
    <property type="component" value="Chromosome 5"/>
</dbReference>
<dbReference type="EMBL" id="CP045894">
    <property type="protein sequence ID" value="QQP54791.1"/>
    <property type="molecule type" value="Genomic_DNA"/>
</dbReference>
<protein>
    <submittedName>
        <fullName evidence="1">Uncharacterized protein LOC103506659</fullName>
    </submittedName>
</protein>
<dbReference type="AlphaFoldDB" id="A0A7T8KFB4"/>
<dbReference type="OrthoDB" id="6782145at2759"/>
<sequence>MEQLGVQLDTRVHSTRLKQRLLSQCPWYRNCNQKTNYGCIRNRRSFRYLAAHEMAAGLGPEKARALPMFLALTGCNTVSSFARHGKKTAWAV</sequence>